<accession>A0ABQ4WCW7</accession>
<sequence length="74" mass="8353">MQRLLYPGSSHTFIDYALAVKLGSKKVKGNHMGVKVADGNKTQCDIVVKGIEWFATLEKVTFGFHNRSIDFDHR</sequence>
<evidence type="ECO:0000313" key="2">
    <source>
        <dbReference type="Proteomes" id="UP001151760"/>
    </source>
</evidence>
<dbReference type="Proteomes" id="UP001151760">
    <property type="component" value="Unassembled WGS sequence"/>
</dbReference>
<feature type="non-terminal residue" evidence="1">
    <location>
        <position position="74"/>
    </location>
</feature>
<name>A0ABQ4WCW7_9ASTR</name>
<reference evidence="1" key="2">
    <citation type="submission" date="2022-01" db="EMBL/GenBank/DDBJ databases">
        <authorList>
            <person name="Yamashiro T."/>
            <person name="Shiraishi A."/>
            <person name="Satake H."/>
            <person name="Nakayama K."/>
        </authorList>
    </citation>
    <scope>NUCLEOTIDE SEQUENCE</scope>
</reference>
<protein>
    <submittedName>
        <fullName evidence="1">Uncharacterized protein</fullName>
    </submittedName>
</protein>
<proteinExistence type="predicted"/>
<organism evidence="1 2">
    <name type="scientific">Tanacetum coccineum</name>
    <dbReference type="NCBI Taxonomy" id="301880"/>
    <lineage>
        <taxon>Eukaryota</taxon>
        <taxon>Viridiplantae</taxon>
        <taxon>Streptophyta</taxon>
        <taxon>Embryophyta</taxon>
        <taxon>Tracheophyta</taxon>
        <taxon>Spermatophyta</taxon>
        <taxon>Magnoliopsida</taxon>
        <taxon>eudicotyledons</taxon>
        <taxon>Gunneridae</taxon>
        <taxon>Pentapetalae</taxon>
        <taxon>asterids</taxon>
        <taxon>campanulids</taxon>
        <taxon>Asterales</taxon>
        <taxon>Asteraceae</taxon>
        <taxon>Asteroideae</taxon>
        <taxon>Anthemideae</taxon>
        <taxon>Anthemidinae</taxon>
        <taxon>Tanacetum</taxon>
    </lineage>
</organism>
<keyword evidence="2" id="KW-1185">Reference proteome</keyword>
<gene>
    <name evidence="1" type="ORF">Tco_0624065</name>
</gene>
<dbReference type="EMBL" id="BQNB010008534">
    <property type="protein sequence ID" value="GJS50703.1"/>
    <property type="molecule type" value="Genomic_DNA"/>
</dbReference>
<comment type="caution">
    <text evidence="1">The sequence shown here is derived from an EMBL/GenBank/DDBJ whole genome shotgun (WGS) entry which is preliminary data.</text>
</comment>
<reference evidence="1" key="1">
    <citation type="journal article" date="2022" name="Int. J. Mol. Sci.">
        <title>Draft Genome of Tanacetum Coccineum: Genomic Comparison of Closely Related Tanacetum-Family Plants.</title>
        <authorList>
            <person name="Yamashiro T."/>
            <person name="Shiraishi A."/>
            <person name="Nakayama K."/>
            <person name="Satake H."/>
        </authorList>
    </citation>
    <scope>NUCLEOTIDE SEQUENCE</scope>
</reference>
<evidence type="ECO:0000313" key="1">
    <source>
        <dbReference type="EMBL" id="GJS50703.1"/>
    </source>
</evidence>